<dbReference type="InterPro" id="IPR050766">
    <property type="entry name" value="Bact_Lucif_Oxidored"/>
</dbReference>
<dbReference type="NCBIfam" id="TIGR03558">
    <property type="entry name" value="oxido_grp_1"/>
    <property type="match status" value="1"/>
</dbReference>
<dbReference type="Gene3D" id="3.20.20.30">
    <property type="entry name" value="Luciferase-like domain"/>
    <property type="match status" value="1"/>
</dbReference>
<accession>A0A2T0Q2M6</accession>
<evidence type="ECO:0000313" key="4">
    <source>
        <dbReference type="Proteomes" id="UP000237846"/>
    </source>
</evidence>
<gene>
    <name evidence="3" type="ORF">CLV72_105399</name>
</gene>
<dbReference type="CDD" id="cd00347">
    <property type="entry name" value="Flavin_utilizing_monoxygenases"/>
    <property type="match status" value="2"/>
</dbReference>
<dbReference type="GO" id="GO:0005829">
    <property type="term" value="C:cytosol"/>
    <property type="evidence" value="ECO:0007669"/>
    <property type="project" value="TreeGrafter"/>
</dbReference>
<evidence type="ECO:0000313" key="3">
    <source>
        <dbReference type="EMBL" id="PRX98046.1"/>
    </source>
</evidence>
<comment type="similarity">
    <text evidence="1">To bacterial alkanal monooxygenase alpha and beta chains.</text>
</comment>
<reference evidence="3 4" key="1">
    <citation type="submission" date="2018-03" db="EMBL/GenBank/DDBJ databases">
        <title>Genomic Encyclopedia of Archaeal and Bacterial Type Strains, Phase II (KMG-II): from individual species to whole genera.</title>
        <authorList>
            <person name="Goeker M."/>
        </authorList>
    </citation>
    <scope>NUCLEOTIDE SEQUENCE [LARGE SCALE GENOMIC DNA]</scope>
    <source>
        <strain evidence="3 4">DSM 45601</strain>
    </source>
</reference>
<dbReference type="FunFam" id="3.20.20.30:FF:000002">
    <property type="entry name" value="LLM class flavin-dependent oxidoreductase"/>
    <property type="match status" value="1"/>
</dbReference>
<dbReference type="AlphaFoldDB" id="A0A2T0Q2M6"/>
<proteinExistence type="predicted"/>
<dbReference type="InterPro" id="IPR019949">
    <property type="entry name" value="CmoO-like"/>
</dbReference>
<feature type="domain" description="Luciferase-like" evidence="2">
    <location>
        <begin position="21"/>
        <end position="310"/>
    </location>
</feature>
<sequence>MSGRRDEGMAAVIDLSILDTAPVWHGSTPARALRESADLAAEAERLGYLRFWVAEHHSAPFIASCAPPVLAAHIAARTSRLRVGSGGVMLPNHPPLVVAEQFGTLEALNPGRIDLGIGRSPGTDPATARALRRVSAPPGSDAYREQVRELLALFGPRAPGEISAVPAEGSRPQIWLLGSSVDNARFAGELGLPLAFAHHIRPENAEPALRAYRAAFRPSQLCERPRTLLAASVLVADDDDQAQWLAGPIAVIIHQSLKGRRDGPNLTPEQAATYAWPAAERAEVRERMAAHLIGDTETVRRRVAELVELTGADELMAVTVVHDYEDRVRSYELLAKAVAGLG</sequence>
<dbReference type="GO" id="GO:0016705">
    <property type="term" value="F:oxidoreductase activity, acting on paired donors, with incorporation or reduction of molecular oxygen"/>
    <property type="evidence" value="ECO:0007669"/>
    <property type="project" value="InterPro"/>
</dbReference>
<keyword evidence="4" id="KW-1185">Reference proteome</keyword>
<dbReference type="InterPro" id="IPR036661">
    <property type="entry name" value="Luciferase-like_sf"/>
</dbReference>
<organism evidence="3 4">
    <name type="scientific">Allonocardiopsis opalescens</name>
    <dbReference type="NCBI Taxonomy" id="1144618"/>
    <lineage>
        <taxon>Bacteria</taxon>
        <taxon>Bacillati</taxon>
        <taxon>Actinomycetota</taxon>
        <taxon>Actinomycetes</taxon>
        <taxon>Streptosporangiales</taxon>
        <taxon>Allonocardiopsis</taxon>
    </lineage>
</organism>
<dbReference type="SUPFAM" id="SSF51679">
    <property type="entry name" value="Bacterial luciferase-like"/>
    <property type="match status" value="1"/>
</dbReference>
<dbReference type="Pfam" id="PF00296">
    <property type="entry name" value="Bac_luciferase"/>
    <property type="match status" value="1"/>
</dbReference>
<dbReference type="PANTHER" id="PTHR30137">
    <property type="entry name" value="LUCIFERASE-LIKE MONOOXYGENASE"/>
    <property type="match status" value="1"/>
</dbReference>
<evidence type="ECO:0000256" key="1">
    <source>
        <dbReference type="ARBA" id="ARBA00007789"/>
    </source>
</evidence>
<dbReference type="Proteomes" id="UP000237846">
    <property type="component" value="Unassembled WGS sequence"/>
</dbReference>
<protein>
    <submittedName>
        <fullName evidence="3">Luciferase family oxidoreductase group 1</fullName>
    </submittedName>
</protein>
<dbReference type="InterPro" id="IPR011251">
    <property type="entry name" value="Luciferase-like_dom"/>
</dbReference>
<evidence type="ECO:0000259" key="2">
    <source>
        <dbReference type="Pfam" id="PF00296"/>
    </source>
</evidence>
<name>A0A2T0Q2M6_9ACTN</name>
<dbReference type="PANTHER" id="PTHR30137:SF6">
    <property type="entry name" value="LUCIFERASE-LIKE MONOOXYGENASE"/>
    <property type="match status" value="1"/>
</dbReference>
<dbReference type="EMBL" id="PVZC01000005">
    <property type="protein sequence ID" value="PRX98046.1"/>
    <property type="molecule type" value="Genomic_DNA"/>
</dbReference>
<comment type="caution">
    <text evidence="3">The sequence shown here is derived from an EMBL/GenBank/DDBJ whole genome shotgun (WGS) entry which is preliminary data.</text>
</comment>